<dbReference type="SUPFAM" id="SSF88723">
    <property type="entry name" value="PIN domain-like"/>
    <property type="match status" value="1"/>
</dbReference>
<evidence type="ECO:0000313" key="3">
    <source>
        <dbReference type="Proteomes" id="UP000005358"/>
    </source>
</evidence>
<gene>
    <name evidence="2" type="ORF">HA1_13067</name>
</gene>
<evidence type="ECO:0000313" key="2">
    <source>
        <dbReference type="EMBL" id="EIA15991.1"/>
    </source>
</evidence>
<organism evidence="2 3">
    <name type="scientific">Clostridium perfringens F262</name>
    <dbReference type="NCBI Taxonomy" id="883064"/>
    <lineage>
        <taxon>Bacteria</taxon>
        <taxon>Bacillati</taxon>
        <taxon>Bacillota</taxon>
        <taxon>Clostridia</taxon>
        <taxon>Eubacteriales</taxon>
        <taxon>Clostridiaceae</taxon>
        <taxon>Clostridium</taxon>
    </lineage>
</organism>
<dbReference type="Gene3D" id="3.40.50.1010">
    <property type="entry name" value="5'-nuclease"/>
    <property type="match status" value="1"/>
</dbReference>
<reference evidence="2 3" key="1">
    <citation type="journal article" date="2012" name="PLoS ONE">
        <title>Genome Sequencing and Analysis of a Type A Clostridium perfringens Isolate from a Case of Bovine Clostridial Abomasitis.</title>
        <authorList>
            <person name="Nowell V.J."/>
            <person name="Kropinski A.M."/>
            <person name="Songer J.G."/>
            <person name="Macinnes J.I."/>
            <person name="Parreira V.R."/>
            <person name="Prescott J.F."/>
        </authorList>
    </citation>
    <scope>NUCLEOTIDE SEQUENCE [LARGE SCALE GENOMIC DNA]</scope>
    <source>
        <strain evidence="2 3">F262</strain>
    </source>
</reference>
<dbReference type="AlphaFoldDB" id="A0AAV3F9C3"/>
<sequence>MANKFINITSSQVDFSNHNFLMLDTCTVIQLANENKDLLQFVKNAALNQVDFCYSVKTVEELNILSESQNFPPDKRQANANRGFFINSSQQQANRILNKINKIPNMCKEPIGEINSDMIPKIQENALKYKLRWGDAVILTIAKENNINGIVTFDGDYNHVAEDLTIFKGNNKV</sequence>
<evidence type="ECO:0000259" key="1">
    <source>
        <dbReference type="Pfam" id="PF01850"/>
    </source>
</evidence>
<comment type="caution">
    <text evidence="2">The sequence shown here is derived from an EMBL/GenBank/DDBJ whole genome shotgun (WGS) entry which is preliminary data.</text>
</comment>
<feature type="domain" description="PIN" evidence="1">
    <location>
        <begin position="113"/>
        <end position="162"/>
    </location>
</feature>
<protein>
    <recommendedName>
        <fullName evidence="1">PIN domain-containing protein</fullName>
    </recommendedName>
</protein>
<dbReference type="RefSeq" id="WP_003482202.1">
    <property type="nucleotide sequence ID" value="NZ_CM001477.1"/>
</dbReference>
<dbReference type="Pfam" id="PF01850">
    <property type="entry name" value="PIN"/>
    <property type="match status" value="1"/>
</dbReference>
<dbReference type="EMBL" id="AFES01000033">
    <property type="protein sequence ID" value="EIA15991.1"/>
    <property type="molecule type" value="Genomic_DNA"/>
</dbReference>
<proteinExistence type="predicted"/>
<dbReference type="InterPro" id="IPR002716">
    <property type="entry name" value="PIN_dom"/>
</dbReference>
<dbReference type="Proteomes" id="UP000005358">
    <property type="component" value="Chromosome"/>
</dbReference>
<dbReference type="InterPro" id="IPR029060">
    <property type="entry name" value="PIN-like_dom_sf"/>
</dbReference>
<accession>A0AAV3F9C3</accession>
<name>A0AAV3F9C3_CLOPF</name>